<proteinExistence type="inferred from homology"/>
<dbReference type="InterPro" id="IPR038538">
    <property type="entry name" value="MTERF_sf"/>
</dbReference>
<dbReference type="InterPro" id="IPR056924">
    <property type="entry name" value="SH3_Tf2-1"/>
</dbReference>
<dbReference type="GO" id="GO:0006353">
    <property type="term" value="P:DNA-templated transcription termination"/>
    <property type="evidence" value="ECO:0007669"/>
    <property type="project" value="UniProtKB-KW"/>
</dbReference>
<evidence type="ECO:0000259" key="5">
    <source>
        <dbReference type="Pfam" id="PF24626"/>
    </source>
</evidence>
<dbReference type="EMBL" id="JACGWM010000009">
    <property type="protein sequence ID" value="KAL0352434.1"/>
    <property type="molecule type" value="Genomic_DNA"/>
</dbReference>
<keyword evidence="2" id="KW-0804">Transcription</keyword>
<dbReference type="Gene3D" id="1.25.70.10">
    <property type="entry name" value="Transcription termination factor 3, mitochondrial"/>
    <property type="match status" value="1"/>
</dbReference>
<dbReference type="FunFam" id="1.25.70.10:FF:000001">
    <property type="entry name" value="Mitochondrial transcription termination factor-like"/>
    <property type="match status" value="1"/>
</dbReference>
<comment type="similarity">
    <text evidence="1">Belongs to the mTERF family.</text>
</comment>
<evidence type="ECO:0008006" key="7">
    <source>
        <dbReference type="Google" id="ProtNLM"/>
    </source>
</evidence>
<keyword evidence="2" id="KW-0806">Transcription termination</keyword>
<dbReference type="GO" id="GO:0003676">
    <property type="term" value="F:nucleic acid binding"/>
    <property type="evidence" value="ECO:0007669"/>
    <property type="project" value="InterPro"/>
</dbReference>
<dbReference type="Pfam" id="PF17921">
    <property type="entry name" value="Integrase_H2C2"/>
    <property type="match status" value="1"/>
</dbReference>
<dbReference type="Pfam" id="PF24626">
    <property type="entry name" value="SH3_Tf2-1"/>
    <property type="match status" value="1"/>
</dbReference>
<keyword evidence="2" id="KW-0805">Transcription regulation</keyword>
<organism evidence="6">
    <name type="scientific">Sesamum calycinum</name>
    <dbReference type="NCBI Taxonomy" id="2727403"/>
    <lineage>
        <taxon>Eukaryota</taxon>
        <taxon>Viridiplantae</taxon>
        <taxon>Streptophyta</taxon>
        <taxon>Embryophyta</taxon>
        <taxon>Tracheophyta</taxon>
        <taxon>Spermatophyta</taxon>
        <taxon>Magnoliopsida</taxon>
        <taxon>eudicotyledons</taxon>
        <taxon>Gunneridae</taxon>
        <taxon>Pentapetalae</taxon>
        <taxon>asterids</taxon>
        <taxon>lamiids</taxon>
        <taxon>Lamiales</taxon>
        <taxon>Pedaliaceae</taxon>
        <taxon>Sesamum</taxon>
    </lineage>
</organism>
<evidence type="ECO:0000259" key="4">
    <source>
        <dbReference type="Pfam" id="PF17921"/>
    </source>
</evidence>
<comment type="caution">
    <text evidence="6">The sequence shown here is derived from an EMBL/GenBank/DDBJ whole genome shotgun (WGS) entry which is preliminary data.</text>
</comment>
<evidence type="ECO:0000256" key="2">
    <source>
        <dbReference type="ARBA" id="ARBA00022472"/>
    </source>
</evidence>
<gene>
    <name evidence="6" type="ORF">Scaly_1632100</name>
</gene>
<evidence type="ECO:0000256" key="3">
    <source>
        <dbReference type="ARBA" id="ARBA00022946"/>
    </source>
</evidence>
<evidence type="ECO:0000313" key="6">
    <source>
        <dbReference type="EMBL" id="KAL0352434.1"/>
    </source>
</evidence>
<dbReference type="PANTHER" id="PTHR13068:SF130">
    <property type="entry name" value="TRANSCRIPTION TERMINATION FACTOR MTERF6, CHLOROPLASTIC_MITOCHONDRIAL-LIKE"/>
    <property type="match status" value="1"/>
</dbReference>
<dbReference type="SMART" id="SM00733">
    <property type="entry name" value="Mterf"/>
    <property type="match status" value="7"/>
</dbReference>
<evidence type="ECO:0000256" key="1">
    <source>
        <dbReference type="ARBA" id="ARBA00007692"/>
    </source>
</evidence>
<keyword evidence="3" id="KW-0809">Transit peptide</keyword>
<dbReference type="Gene3D" id="1.10.340.70">
    <property type="match status" value="1"/>
</dbReference>
<dbReference type="InterPro" id="IPR041588">
    <property type="entry name" value="Integrase_H2C2"/>
</dbReference>
<dbReference type="InterPro" id="IPR003690">
    <property type="entry name" value="MTERF"/>
</dbReference>
<accession>A0AAW2PCC9</accession>
<reference evidence="6" key="1">
    <citation type="submission" date="2020-06" db="EMBL/GenBank/DDBJ databases">
        <authorList>
            <person name="Li T."/>
            <person name="Hu X."/>
            <person name="Zhang T."/>
            <person name="Song X."/>
            <person name="Zhang H."/>
            <person name="Dai N."/>
            <person name="Sheng W."/>
            <person name="Hou X."/>
            <person name="Wei L."/>
        </authorList>
    </citation>
    <scope>NUCLEOTIDE SEQUENCE</scope>
    <source>
        <strain evidence="6">KEN8</strain>
        <tissue evidence="6">Leaf</tissue>
    </source>
</reference>
<feature type="domain" description="Tf2-1-like SH3-like" evidence="5">
    <location>
        <begin position="61"/>
        <end position="119"/>
    </location>
</feature>
<dbReference type="PANTHER" id="PTHR13068">
    <property type="entry name" value="CGI-12 PROTEIN-RELATED"/>
    <property type="match status" value="1"/>
</dbReference>
<dbReference type="AlphaFoldDB" id="A0AAW2PCC9"/>
<sequence length="484" mass="55435">MHDLALEGHSRINGTLQRLRMLFYWPAIKDEVYTWVKECMVCISMDFIESSPKSNGKDVVLVIVDRQTSVALRRQLKLSVRYFVPYKIIEKIGRVGYKLALPLSSKIHPVFCVSLLKKKIGSKCFPSVNLPELEDDVYKVYPIEILTRKLIYLGTMWECPRASVLTRLKNPEESNSVLSYLKETGFSNTQLEKIVKHRPRVSWDHDSIKPKIKIFQDLGLSSDEIAKVISSNPAILYLSANNNIIPSLSVLKRLVGSNHEVAKLLKLSAWFVTSDLEKTMVPNVEFLKRCGVPMERINMLIYNFPRCLLLHPEMIRQSVSKAEELGVDRDSKMFIYAVRIIASMSAETWELKMQAFRNLGFSESDILAMFKKAPSLFSGSMEKIRNVKEVLLATGKISMSCIVKNPMSLACSIENRYKPRLRVLEILESKNLIENWPSLGTIFTYTDDKFFNKYIGPYLDEVGEGYITEYLVRGKRDMQLKASS</sequence>
<dbReference type="Pfam" id="PF02536">
    <property type="entry name" value="mTERF"/>
    <property type="match status" value="2"/>
</dbReference>
<feature type="domain" description="Integrase zinc-binding" evidence="4">
    <location>
        <begin position="1"/>
        <end position="43"/>
    </location>
</feature>
<protein>
    <recommendedName>
        <fullName evidence="7">Mitochondrial transcription termination factor family protein</fullName>
    </recommendedName>
</protein>
<name>A0AAW2PCC9_9LAMI</name>
<reference evidence="6" key="2">
    <citation type="journal article" date="2024" name="Plant">
        <title>Genomic evolution and insights into agronomic trait innovations of Sesamum species.</title>
        <authorList>
            <person name="Miao H."/>
            <person name="Wang L."/>
            <person name="Qu L."/>
            <person name="Liu H."/>
            <person name="Sun Y."/>
            <person name="Le M."/>
            <person name="Wang Q."/>
            <person name="Wei S."/>
            <person name="Zheng Y."/>
            <person name="Lin W."/>
            <person name="Duan Y."/>
            <person name="Cao H."/>
            <person name="Xiong S."/>
            <person name="Wang X."/>
            <person name="Wei L."/>
            <person name="Li C."/>
            <person name="Ma Q."/>
            <person name="Ju M."/>
            <person name="Zhao R."/>
            <person name="Li G."/>
            <person name="Mu C."/>
            <person name="Tian Q."/>
            <person name="Mei H."/>
            <person name="Zhang T."/>
            <person name="Gao T."/>
            <person name="Zhang H."/>
        </authorList>
    </citation>
    <scope>NUCLEOTIDE SEQUENCE</scope>
    <source>
        <strain evidence="6">KEN8</strain>
    </source>
</reference>